<evidence type="ECO:0000256" key="2">
    <source>
        <dbReference type="SAM" id="SignalP"/>
    </source>
</evidence>
<evidence type="ECO:0008006" key="7">
    <source>
        <dbReference type="Google" id="ProtNLM"/>
    </source>
</evidence>
<dbReference type="PANTHER" id="PTHR34599:SF2">
    <property type="entry name" value="TRAF-TYPE DOMAIN-CONTAINING PROTEIN"/>
    <property type="match status" value="1"/>
</dbReference>
<dbReference type="CDD" id="cd03398">
    <property type="entry name" value="PAP2_haloperoxidase"/>
    <property type="match status" value="1"/>
</dbReference>
<dbReference type="Proteomes" id="UP000624325">
    <property type="component" value="Unassembled WGS sequence"/>
</dbReference>
<dbReference type="InterPro" id="IPR016119">
    <property type="entry name" value="Br/Cl_peroxidase_C"/>
</dbReference>
<feature type="signal peptide" evidence="2">
    <location>
        <begin position="1"/>
        <end position="34"/>
    </location>
</feature>
<feature type="domain" description="DUF6851" evidence="3">
    <location>
        <begin position="79"/>
        <end position="218"/>
    </location>
</feature>
<keyword evidence="6" id="KW-1185">Reference proteome</keyword>
<dbReference type="RefSeq" id="WP_203703455.1">
    <property type="nucleotide sequence ID" value="NZ_BAAALU010000016.1"/>
</dbReference>
<accession>A0ABQ4C3G9</accession>
<dbReference type="Pfam" id="PF21167">
    <property type="entry name" value="DUF6851"/>
    <property type="match status" value="1"/>
</dbReference>
<keyword evidence="2" id="KW-0732">Signal</keyword>
<dbReference type="InterPro" id="IPR052559">
    <property type="entry name" value="V-haloperoxidase"/>
</dbReference>
<dbReference type="InterPro" id="IPR049283">
    <property type="entry name" value="DUF6851"/>
</dbReference>
<dbReference type="InterPro" id="IPR055161">
    <property type="entry name" value="NapH1-like_2nd"/>
</dbReference>
<gene>
    <name evidence="5" type="ORF">Air01nite_34170</name>
</gene>
<evidence type="ECO:0000259" key="4">
    <source>
        <dbReference type="Pfam" id="PF22778"/>
    </source>
</evidence>
<reference evidence="5 6" key="1">
    <citation type="submission" date="2021-01" db="EMBL/GenBank/DDBJ databases">
        <title>Whole genome shotgun sequence of Asanoa iriomotensis NBRC 100142.</title>
        <authorList>
            <person name="Komaki H."/>
            <person name="Tamura T."/>
        </authorList>
    </citation>
    <scope>NUCLEOTIDE SEQUENCE [LARGE SCALE GENOMIC DNA]</scope>
    <source>
        <strain evidence="5 6">NBRC 100142</strain>
    </source>
</reference>
<dbReference type="SUPFAM" id="SSF48317">
    <property type="entry name" value="Acid phosphatase/Vanadium-dependent haloperoxidase"/>
    <property type="match status" value="1"/>
</dbReference>
<name>A0ABQ4C3G9_9ACTN</name>
<sequence length="495" mass="53929">MTILGRIGRRRLRAAAAVAATAALVASLSGAVKAAPAAPTFDLDNGNALIGLIYPRFDTVARDEHFGRPMLYGGDSALLIEMPWFDALSPYHPTAVGIFSDLGRRPAAEHTTRNKNIAVIYSAFTSLNFVFPQYKATWLEMMSVAGLDPDITAADPTTPSGIGILAAKNAIASRKHDGSNRYGDEGGRRYNQQPYADYTGYQPVNTADQLRDPSRWQPNTVRKRDVYTVQDFATPQFGRMKPFSFQSPDQLRVPRPTDSNYFLNRKAYKAQADEVLAASAGLDDRKKMSAELFDDLVRPYGAVAGRIVVGGNLSTEDSIHYVVTGAITGIDVTIASWYYKRKYDSVRPFSAIRHLYDDKKVTAWGGPGKGTVNDITGAEWQGYLSTLSIGSPEYPSAHAALCFSYAQQARRFIGTDSLGIFAPVLKGSSLVEPGTTPAADMTLQWPSLTAWADDCGKSRVWGGENFPSSVEAAEAYGTRVGDLAYDYVQRKLHGG</sequence>
<dbReference type="InterPro" id="IPR006311">
    <property type="entry name" value="TAT_signal"/>
</dbReference>
<evidence type="ECO:0000313" key="6">
    <source>
        <dbReference type="Proteomes" id="UP000624325"/>
    </source>
</evidence>
<feature type="chain" id="PRO_5045087857" description="Vanadium-dependent haloperoxidase" evidence="2">
    <location>
        <begin position="35"/>
        <end position="495"/>
    </location>
</feature>
<evidence type="ECO:0000256" key="1">
    <source>
        <dbReference type="SAM" id="MobiDB-lite"/>
    </source>
</evidence>
<dbReference type="Gene3D" id="1.10.606.10">
    <property type="entry name" value="Vanadium-containing Chloroperoxidase, domain 2"/>
    <property type="match status" value="1"/>
</dbReference>
<dbReference type="PROSITE" id="PS51318">
    <property type="entry name" value="TAT"/>
    <property type="match status" value="1"/>
</dbReference>
<comment type="caution">
    <text evidence="5">The sequence shown here is derived from an EMBL/GenBank/DDBJ whole genome shotgun (WGS) entry which is preliminary data.</text>
</comment>
<evidence type="ECO:0000313" key="5">
    <source>
        <dbReference type="EMBL" id="GIF57322.1"/>
    </source>
</evidence>
<dbReference type="EMBL" id="BONC01000022">
    <property type="protein sequence ID" value="GIF57322.1"/>
    <property type="molecule type" value="Genomic_DNA"/>
</dbReference>
<proteinExistence type="predicted"/>
<evidence type="ECO:0000259" key="3">
    <source>
        <dbReference type="Pfam" id="PF21167"/>
    </source>
</evidence>
<feature type="region of interest" description="Disordered" evidence="1">
    <location>
        <begin position="176"/>
        <end position="196"/>
    </location>
</feature>
<dbReference type="InterPro" id="IPR036938">
    <property type="entry name" value="PAP2/HPO_sf"/>
</dbReference>
<organism evidence="5 6">
    <name type="scientific">Asanoa iriomotensis</name>
    <dbReference type="NCBI Taxonomy" id="234613"/>
    <lineage>
        <taxon>Bacteria</taxon>
        <taxon>Bacillati</taxon>
        <taxon>Actinomycetota</taxon>
        <taxon>Actinomycetes</taxon>
        <taxon>Micromonosporales</taxon>
        <taxon>Micromonosporaceae</taxon>
        <taxon>Asanoa</taxon>
    </lineage>
</organism>
<protein>
    <recommendedName>
        <fullName evidence="7">Vanadium-dependent haloperoxidase</fullName>
    </recommendedName>
</protein>
<dbReference type="Pfam" id="PF22778">
    <property type="entry name" value="VCPO_2nd"/>
    <property type="match status" value="1"/>
</dbReference>
<dbReference type="PANTHER" id="PTHR34599">
    <property type="entry name" value="PEROXIDASE-RELATED"/>
    <property type="match status" value="1"/>
</dbReference>
<feature type="compositionally biased region" description="Basic and acidic residues" evidence="1">
    <location>
        <begin position="176"/>
        <end position="188"/>
    </location>
</feature>
<feature type="domain" description="Vanadium-dependent haloperoxidase NapH1-like second helical-bundle" evidence="4">
    <location>
        <begin position="328"/>
        <end position="494"/>
    </location>
</feature>